<dbReference type="InterPro" id="IPR000835">
    <property type="entry name" value="HTH_MarR-typ"/>
</dbReference>
<dbReference type="Pfam" id="PF01047">
    <property type="entry name" value="MarR"/>
    <property type="match status" value="1"/>
</dbReference>
<organism evidence="2 3">
    <name type="scientific">Ligilactobacillus apodemi DSM 16634 = JCM 16172</name>
    <dbReference type="NCBI Taxonomy" id="1423724"/>
    <lineage>
        <taxon>Bacteria</taxon>
        <taxon>Bacillati</taxon>
        <taxon>Bacillota</taxon>
        <taxon>Bacilli</taxon>
        <taxon>Lactobacillales</taxon>
        <taxon>Lactobacillaceae</taxon>
        <taxon>Ligilactobacillus</taxon>
    </lineage>
</organism>
<dbReference type="GO" id="GO:0003700">
    <property type="term" value="F:DNA-binding transcription factor activity"/>
    <property type="evidence" value="ECO:0007669"/>
    <property type="project" value="InterPro"/>
</dbReference>
<dbReference type="Proteomes" id="UP000051324">
    <property type="component" value="Unassembled WGS sequence"/>
</dbReference>
<comment type="caution">
    <text evidence="2">The sequence shown here is derived from an EMBL/GenBank/DDBJ whole genome shotgun (WGS) entry which is preliminary data.</text>
</comment>
<reference evidence="2 3" key="1">
    <citation type="journal article" date="2015" name="Genome Announc.">
        <title>Expanding the biotechnology potential of lactobacilli through comparative genomics of 213 strains and associated genera.</title>
        <authorList>
            <person name="Sun Z."/>
            <person name="Harris H.M."/>
            <person name="McCann A."/>
            <person name="Guo C."/>
            <person name="Argimon S."/>
            <person name="Zhang W."/>
            <person name="Yang X."/>
            <person name="Jeffery I.B."/>
            <person name="Cooney J.C."/>
            <person name="Kagawa T.F."/>
            <person name="Liu W."/>
            <person name="Song Y."/>
            <person name="Salvetti E."/>
            <person name="Wrobel A."/>
            <person name="Rasinkangas P."/>
            <person name="Parkhill J."/>
            <person name="Rea M.C."/>
            <person name="O'Sullivan O."/>
            <person name="Ritari J."/>
            <person name="Douillard F.P."/>
            <person name="Paul Ross R."/>
            <person name="Yang R."/>
            <person name="Briner A.E."/>
            <person name="Felis G.E."/>
            <person name="de Vos W.M."/>
            <person name="Barrangou R."/>
            <person name="Klaenhammer T.R."/>
            <person name="Caufield P.W."/>
            <person name="Cui Y."/>
            <person name="Zhang H."/>
            <person name="O'Toole P.W."/>
        </authorList>
    </citation>
    <scope>NUCLEOTIDE SEQUENCE [LARGE SCALE GENOMIC DNA]</scope>
    <source>
        <strain evidence="2 3">DSM 16634</strain>
    </source>
</reference>
<dbReference type="SMART" id="SM00347">
    <property type="entry name" value="HTH_MARR"/>
    <property type="match status" value="1"/>
</dbReference>
<dbReference type="EMBL" id="AZFT01000002">
    <property type="protein sequence ID" value="KRL87378.1"/>
    <property type="molecule type" value="Genomic_DNA"/>
</dbReference>
<dbReference type="AlphaFoldDB" id="A0A0R1U926"/>
<evidence type="ECO:0000313" key="3">
    <source>
        <dbReference type="Proteomes" id="UP000051324"/>
    </source>
</evidence>
<dbReference type="Gene3D" id="1.10.10.10">
    <property type="entry name" value="Winged helix-like DNA-binding domain superfamily/Winged helix DNA-binding domain"/>
    <property type="match status" value="1"/>
</dbReference>
<dbReference type="STRING" id="1423724.FC32_GL001605"/>
<dbReference type="PANTHER" id="PTHR33164:SF99">
    <property type="entry name" value="MARR FAMILY REGULATORY PROTEIN"/>
    <property type="match status" value="1"/>
</dbReference>
<dbReference type="InterPro" id="IPR036390">
    <property type="entry name" value="WH_DNA-bd_sf"/>
</dbReference>
<name>A0A0R1U926_9LACO</name>
<dbReference type="SUPFAM" id="SSF46785">
    <property type="entry name" value="Winged helix' DNA-binding domain"/>
    <property type="match status" value="1"/>
</dbReference>
<dbReference type="GO" id="GO:0006950">
    <property type="term" value="P:response to stress"/>
    <property type="evidence" value="ECO:0007669"/>
    <property type="project" value="TreeGrafter"/>
</dbReference>
<dbReference type="PANTHER" id="PTHR33164">
    <property type="entry name" value="TRANSCRIPTIONAL REGULATOR, MARR FAMILY"/>
    <property type="match status" value="1"/>
</dbReference>
<dbReference type="PATRIC" id="fig|1423724.4.peg.1670"/>
<protein>
    <recommendedName>
        <fullName evidence="1">HTH marR-type domain-containing protein</fullName>
    </recommendedName>
</protein>
<proteinExistence type="predicted"/>
<gene>
    <name evidence="2" type="ORF">FC32_GL001605</name>
</gene>
<dbReference type="PROSITE" id="PS50995">
    <property type="entry name" value="HTH_MARR_2"/>
    <property type="match status" value="1"/>
</dbReference>
<sequence>MDVMENLTNQWLELKSLEKMLQQEMQVALTNGTHALTLNEFYVLHCLKETQGHKLQISALSEKIGLSISATSRMLTRFEESCGVITRCVCKGDRRGVQISLTPLGKEELAEAYRLVEPVLAKYQAQLSNFSNRNEAK</sequence>
<dbReference type="InterPro" id="IPR039422">
    <property type="entry name" value="MarR/SlyA-like"/>
</dbReference>
<evidence type="ECO:0000259" key="1">
    <source>
        <dbReference type="PROSITE" id="PS50995"/>
    </source>
</evidence>
<accession>A0A0R1U926</accession>
<dbReference type="eggNOG" id="COG1846">
    <property type="taxonomic scope" value="Bacteria"/>
</dbReference>
<feature type="domain" description="HTH marR-type" evidence="1">
    <location>
        <begin position="1"/>
        <end position="137"/>
    </location>
</feature>
<keyword evidence="3" id="KW-1185">Reference proteome</keyword>
<evidence type="ECO:0000313" key="2">
    <source>
        <dbReference type="EMBL" id="KRL87378.1"/>
    </source>
</evidence>
<dbReference type="InterPro" id="IPR036388">
    <property type="entry name" value="WH-like_DNA-bd_sf"/>
</dbReference>